<accession>A0ABR4EZ35</accession>
<feature type="region of interest" description="Disordered" evidence="6">
    <location>
        <begin position="324"/>
        <end position="355"/>
    </location>
</feature>
<sequence>MASYTPLPLTATVEAHLIINIVLVAVTVLVVGLRVLSRSLARSRLGADDYLTALALPQGVAMLVLQAFLARSGLGYEYSAIAGNWYFIETLLLPFDVLFGACTLTTKLSVLFFYSRVFTSRSMRLATIVTLVLVVLWGIGNLLQTFLVCHIIDGTWHATNPNFCGDLQASFISIGLFNLITNTIIMLVPLYTIWTLKKVSVSTRLGLSAVFLLNLMVTVVSVTRIALMIGVSDLDEVLSSMIIVTFMTVLEANLSILCNSLPMLLPLYSYWKQRRFGGEGEDEYVSRLRGDSQSHRHEHLVEDLTNGIALETIYGKDNVHFTTTVGRGDSSRRTNYEQSEDDGSDSESTRRLPRNAQAITIETKWSITEETVK</sequence>
<evidence type="ECO:0000256" key="7">
    <source>
        <dbReference type="SAM" id="Phobius"/>
    </source>
</evidence>
<keyword evidence="4 7" id="KW-0472">Membrane</keyword>
<feature type="transmembrane region" description="Helical" evidence="7">
    <location>
        <begin position="49"/>
        <end position="71"/>
    </location>
</feature>
<evidence type="ECO:0000259" key="8">
    <source>
        <dbReference type="Pfam" id="PF20684"/>
    </source>
</evidence>
<keyword evidence="3 7" id="KW-1133">Transmembrane helix</keyword>
<keyword evidence="2 7" id="KW-0812">Transmembrane</keyword>
<evidence type="ECO:0000256" key="4">
    <source>
        <dbReference type="ARBA" id="ARBA00023136"/>
    </source>
</evidence>
<dbReference type="Pfam" id="PF20684">
    <property type="entry name" value="Fung_rhodopsin"/>
    <property type="match status" value="1"/>
</dbReference>
<feature type="transmembrane region" description="Helical" evidence="7">
    <location>
        <begin position="167"/>
        <end position="193"/>
    </location>
</feature>
<evidence type="ECO:0000256" key="1">
    <source>
        <dbReference type="ARBA" id="ARBA00004141"/>
    </source>
</evidence>
<dbReference type="InterPro" id="IPR052337">
    <property type="entry name" value="SAT4-like"/>
</dbReference>
<organism evidence="9 10">
    <name type="scientific">Diaporthe vaccinii</name>
    <dbReference type="NCBI Taxonomy" id="105482"/>
    <lineage>
        <taxon>Eukaryota</taxon>
        <taxon>Fungi</taxon>
        <taxon>Dikarya</taxon>
        <taxon>Ascomycota</taxon>
        <taxon>Pezizomycotina</taxon>
        <taxon>Sordariomycetes</taxon>
        <taxon>Sordariomycetidae</taxon>
        <taxon>Diaporthales</taxon>
        <taxon>Diaporthaceae</taxon>
        <taxon>Diaporthe</taxon>
        <taxon>Diaporthe eres species complex</taxon>
    </lineage>
</organism>
<feature type="transmembrane region" description="Helical" evidence="7">
    <location>
        <begin position="125"/>
        <end position="147"/>
    </location>
</feature>
<proteinExistence type="inferred from homology"/>
<feature type="transmembrane region" description="Helical" evidence="7">
    <location>
        <begin position="205"/>
        <end position="229"/>
    </location>
</feature>
<dbReference type="InterPro" id="IPR049326">
    <property type="entry name" value="Rhodopsin_dom_fungi"/>
</dbReference>
<evidence type="ECO:0000256" key="2">
    <source>
        <dbReference type="ARBA" id="ARBA00022692"/>
    </source>
</evidence>
<evidence type="ECO:0000313" key="9">
    <source>
        <dbReference type="EMBL" id="KAL2287688.1"/>
    </source>
</evidence>
<feature type="domain" description="Rhodopsin" evidence="8">
    <location>
        <begin position="33"/>
        <end position="269"/>
    </location>
</feature>
<feature type="transmembrane region" description="Helical" evidence="7">
    <location>
        <begin position="241"/>
        <end position="265"/>
    </location>
</feature>
<dbReference type="PANTHER" id="PTHR33048">
    <property type="entry name" value="PTH11-LIKE INTEGRAL MEMBRANE PROTEIN (AFU_ORTHOLOGUE AFUA_5G11245)"/>
    <property type="match status" value="1"/>
</dbReference>
<protein>
    <recommendedName>
        <fullName evidence="8">Rhodopsin domain-containing protein</fullName>
    </recommendedName>
</protein>
<evidence type="ECO:0000256" key="6">
    <source>
        <dbReference type="SAM" id="MobiDB-lite"/>
    </source>
</evidence>
<dbReference type="PANTHER" id="PTHR33048:SF161">
    <property type="entry name" value="INTEGRAL MEMBRANE PROTEIN"/>
    <property type="match status" value="1"/>
</dbReference>
<dbReference type="EMBL" id="JBAWTH010000019">
    <property type="protein sequence ID" value="KAL2287688.1"/>
    <property type="molecule type" value="Genomic_DNA"/>
</dbReference>
<comment type="caution">
    <text evidence="9">The sequence shown here is derived from an EMBL/GenBank/DDBJ whole genome shotgun (WGS) entry which is preliminary data.</text>
</comment>
<dbReference type="Proteomes" id="UP001600888">
    <property type="component" value="Unassembled WGS sequence"/>
</dbReference>
<evidence type="ECO:0000256" key="3">
    <source>
        <dbReference type="ARBA" id="ARBA00022989"/>
    </source>
</evidence>
<comment type="similarity">
    <text evidence="5">Belongs to the SAT4 family.</text>
</comment>
<comment type="subcellular location">
    <subcellularLocation>
        <location evidence="1">Membrane</location>
        <topology evidence="1">Multi-pass membrane protein</topology>
    </subcellularLocation>
</comment>
<reference evidence="9 10" key="1">
    <citation type="submission" date="2024-03" db="EMBL/GenBank/DDBJ databases">
        <title>A high-quality draft genome sequence of Diaporthe vaccinii, a causative agent of upright dieback and viscid rot disease in cranberry plants.</title>
        <authorList>
            <person name="Sarrasin M."/>
            <person name="Lang B.F."/>
            <person name="Burger G."/>
        </authorList>
    </citation>
    <scope>NUCLEOTIDE SEQUENCE [LARGE SCALE GENOMIC DNA]</scope>
    <source>
        <strain evidence="9 10">IS7</strain>
    </source>
</reference>
<feature type="transmembrane region" description="Helical" evidence="7">
    <location>
        <begin position="91"/>
        <end position="113"/>
    </location>
</feature>
<evidence type="ECO:0000313" key="10">
    <source>
        <dbReference type="Proteomes" id="UP001600888"/>
    </source>
</evidence>
<keyword evidence="10" id="KW-1185">Reference proteome</keyword>
<evidence type="ECO:0000256" key="5">
    <source>
        <dbReference type="ARBA" id="ARBA00038359"/>
    </source>
</evidence>
<gene>
    <name evidence="9" type="ORF">FJTKL_05058</name>
</gene>
<feature type="transmembrane region" description="Helical" evidence="7">
    <location>
        <begin position="15"/>
        <end position="37"/>
    </location>
</feature>
<name>A0ABR4EZ35_9PEZI</name>